<reference evidence="3" key="1">
    <citation type="submission" date="2021-01" db="EMBL/GenBank/DDBJ databases">
        <authorList>
            <person name="Corre E."/>
            <person name="Pelletier E."/>
            <person name="Niang G."/>
            <person name="Scheremetjew M."/>
            <person name="Finn R."/>
            <person name="Kale V."/>
            <person name="Holt S."/>
            <person name="Cochrane G."/>
            <person name="Meng A."/>
            <person name="Brown T."/>
            <person name="Cohen L."/>
        </authorList>
    </citation>
    <scope>NUCLEOTIDE SEQUENCE</scope>
    <source>
        <strain evidence="3">Pop2</strain>
    </source>
</reference>
<organism evidence="3">
    <name type="scientific">Ditylum brightwellii</name>
    <dbReference type="NCBI Taxonomy" id="49249"/>
    <lineage>
        <taxon>Eukaryota</taxon>
        <taxon>Sar</taxon>
        <taxon>Stramenopiles</taxon>
        <taxon>Ochrophyta</taxon>
        <taxon>Bacillariophyta</taxon>
        <taxon>Mediophyceae</taxon>
        <taxon>Lithodesmiophycidae</taxon>
        <taxon>Lithodesmiales</taxon>
        <taxon>Lithodesmiaceae</taxon>
        <taxon>Ditylum</taxon>
    </lineage>
</organism>
<feature type="transmembrane region" description="Helical" evidence="2">
    <location>
        <begin position="52"/>
        <end position="71"/>
    </location>
</feature>
<proteinExistence type="predicted"/>
<feature type="compositionally biased region" description="Acidic residues" evidence="1">
    <location>
        <begin position="29"/>
        <end position="39"/>
    </location>
</feature>
<accession>A0A7S2EM38</accession>
<evidence type="ECO:0000256" key="2">
    <source>
        <dbReference type="SAM" id="Phobius"/>
    </source>
</evidence>
<sequence>MIEMKASGRFDEIWEDHRESRTTTTCNESESDTDEDTDENDPRISIKNAGGIFILHFVATVLCVALSFIHYKFKAPKNDEPEPNTNRLSVTSAISATSDRNNDLHLIGRRFSGGRQTIAYRNNLNKRRTMAQNNNGGGILQDDWIENHNVTEDQMELLNTIHKQMISNDQRQKKEMEEMRESMAAMKQLVTEVTGKAYDKPESEMMP</sequence>
<dbReference type="EMBL" id="HBGN01029123">
    <property type="protein sequence ID" value="CAD9345307.1"/>
    <property type="molecule type" value="Transcribed_RNA"/>
</dbReference>
<keyword evidence="2" id="KW-0472">Membrane</keyword>
<feature type="region of interest" description="Disordered" evidence="1">
    <location>
        <begin position="13"/>
        <end position="42"/>
    </location>
</feature>
<keyword evidence="2" id="KW-0812">Transmembrane</keyword>
<evidence type="ECO:0000313" key="3">
    <source>
        <dbReference type="EMBL" id="CAD9345307.1"/>
    </source>
</evidence>
<keyword evidence="2" id="KW-1133">Transmembrane helix</keyword>
<evidence type="ECO:0000256" key="1">
    <source>
        <dbReference type="SAM" id="MobiDB-lite"/>
    </source>
</evidence>
<name>A0A7S2EM38_9STRA</name>
<dbReference type="AlphaFoldDB" id="A0A7S2EM38"/>
<protein>
    <submittedName>
        <fullName evidence="3">Uncharacterized protein</fullName>
    </submittedName>
</protein>
<gene>
    <name evidence="3" type="ORF">DBRI1063_LOCUS18780</name>
</gene>